<dbReference type="InterPro" id="IPR004861">
    <property type="entry name" value="Siw14-like"/>
</dbReference>
<dbReference type="AlphaFoldDB" id="A0A9P4IF02"/>
<proteinExistence type="predicted"/>
<dbReference type="SUPFAM" id="SSF52799">
    <property type="entry name" value="(Phosphotyrosine protein) phosphatases II"/>
    <property type="match status" value="1"/>
</dbReference>
<reference evidence="4" key="1">
    <citation type="journal article" date="2020" name="Stud. Mycol.">
        <title>101 Dothideomycetes genomes: a test case for predicting lifestyles and emergence of pathogens.</title>
        <authorList>
            <person name="Haridas S."/>
            <person name="Albert R."/>
            <person name="Binder M."/>
            <person name="Bloem J."/>
            <person name="Labutti K."/>
            <person name="Salamov A."/>
            <person name="Andreopoulos B."/>
            <person name="Baker S."/>
            <person name="Barry K."/>
            <person name="Bills G."/>
            <person name="Bluhm B."/>
            <person name="Cannon C."/>
            <person name="Castanera R."/>
            <person name="Culley D."/>
            <person name="Daum C."/>
            <person name="Ezra D."/>
            <person name="Gonzalez J."/>
            <person name="Henrissat B."/>
            <person name="Kuo A."/>
            <person name="Liang C."/>
            <person name="Lipzen A."/>
            <person name="Lutzoni F."/>
            <person name="Magnuson J."/>
            <person name="Mondo S."/>
            <person name="Nolan M."/>
            <person name="Ohm R."/>
            <person name="Pangilinan J."/>
            <person name="Park H.-J."/>
            <person name="Ramirez L."/>
            <person name="Alfaro M."/>
            <person name="Sun H."/>
            <person name="Tritt A."/>
            <person name="Yoshinaga Y."/>
            <person name="Zwiers L.-H."/>
            <person name="Turgeon B."/>
            <person name="Goodwin S."/>
            <person name="Spatafora J."/>
            <person name="Crous P."/>
            <person name="Grigoriev I."/>
        </authorList>
    </citation>
    <scope>NUCLEOTIDE SEQUENCE</scope>
    <source>
        <strain evidence="4">CBS 133067</strain>
    </source>
</reference>
<gene>
    <name evidence="4" type="ORF">NA57DRAFT_74142</name>
</gene>
<dbReference type="FunFam" id="3.90.190.10:FF:000035">
    <property type="entry name" value="Tyrosine phosphatase, putative"/>
    <property type="match status" value="1"/>
</dbReference>
<evidence type="ECO:0000313" key="5">
    <source>
        <dbReference type="Proteomes" id="UP000799772"/>
    </source>
</evidence>
<dbReference type="PANTHER" id="PTHR31126:SF48">
    <property type="entry name" value="INOSITOL PHOSPHATASE SIW14"/>
    <property type="match status" value="1"/>
</dbReference>
<dbReference type="PANTHER" id="PTHR31126">
    <property type="entry name" value="TYROSINE-PROTEIN PHOSPHATASE"/>
    <property type="match status" value="1"/>
</dbReference>
<keyword evidence="5" id="KW-1185">Reference proteome</keyword>
<dbReference type="EMBL" id="ML978124">
    <property type="protein sequence ID" value="KAF2100536.1"/>
    <property type="molecule type" value="Genomic_DNA"/>
</dbReference>
<evidence type="ECO:0000256" key="3">
    <source>
        <dbReference type="ARBA" id="ARBA00022801"/>
    </source>
</evidence>
<dbReference type="Proteomes" id="UP000799772">
    <property type="component" value="Unassembled WGS sequence"/>
</dbReference>
<comment type="caution">
    <text evidence="4">The sequence shown here is derived from an EMBL/GenBank/DDBJ whole genome shotgun (WGS) entry which is preliminary data.</text>
</comment>
<evidence type="ECO:0000256" key="1">
    <source>
        <dbReference type="ARBA" id="ARBA00004496"/>
    </source>
</evidence>
<keyword evidence="2" id="KW-0963">Cytoplasm</keyword>
<dbReference type="Pfam" id="PF03162">
    <property type="entry name" value="Y_phosphatase2"/>
    <property type="match status" value="1"/>
</dbReference>
<accession>A0A9P4IF02</accession>
<dbReference type="GO" id="GO:0016791">
    <property type="term" value="F:phosphatase activity"/>
    <property type="evidence" value="ECO:0007669"/>
    <property type="project" value="TreeGrafter"/>
</dbReference>
<dbReference type="InterPro" id="IPR029021">
    <property type="entry name" value="Prot-tyrosine_phosphatase-like"/>
</dbReference>
<dbReference type="Gene3D" id="3.90.190.10">
    <property type="entry name" value="Protein tyrosine phosphatase superfamily"/>
    <property type="match status" value="1"/>
</dbReference>
<evidence type="ECO:0000256" key="2">
    <source>
        <dbReference type="ARBA" id="ARBA00022490"/>
    </source>
</evidence>
<dbReference type="PROSITE" id="PS00383">
    <property type="entry name" value="TYR_PHOSPHATASE_1"/>
    <property type="match status" value="1"/>
</dbReference>
<sequence>MSLTMELASRCCDFWFSPLPSKAVPSSFFPSIPSKSRNSETRSFWFPDSAIDIQPLSHCCSVRQFHRSISLYFIQVITIFLDLGSFAYKMQRANSQLVLAEHLANRDKEEMDHIIYSSSPSETSSVYSSDDSANAIFEIHDRYFRGTQPYPNPVSISARIQPDNFGIITPKLVFRSSYPFEDNFKYLEVLELRTIITLVDEPIPVAYRTWMKRNGIKHITALVTPNKEHKRKRTDVQQIAHVLGLMMDPKNQPLLVHCNKGKHRSGCVAAAFRKCSGQPIQSIIDEYVQFAGDKARALDIAFINAFDERAFRYGLHADSGFRADSVMGTAIPLTGSVPAETLPVIDPLASSPVVTKTAV</sequence>
<keyword evidence="3" id="KW-0378">Hydrolase</keyword>
<organism evidence="4 5">
    <name type="scientific">Rhizodiscina lignyota</name>
    <dbReference type="NCBI Taxonomy" id="1504668"/>
    <lineage>
        <taxon>Eukaryota</taxon>
        <taxon>Fungi</taxon>
        <taxon>Dikarya</taxon>
        <taxon>Ascomycota</taxon>
        <taxon>Pezizomycotina</taxon>
        <taxon>Dothideomycetes</taxon>
        <taxon>Pleosporomycetidae</taxon>
        <taxon>Aulographales</taxon>
        <taxon>Rhizodiscinaceae</taxon>
        <taxon>Rhizodiscina</taxon>
    </lineage>
</organism>
<evidence type="ECO:0000313" key="4">
    <source>
        <dbReference type="EMBL" id="KAF2100536.1"/>
    </source>
</evidence>
<name>A0A9P4IF02_9PEZI</name>
<protein>
    <recommendedName>
        <fullName evidence="6">Tyrosine phosphatase</fullName>
    </recommendedName>
</protein>
<dbReference type="InterPro" id="IPR016130">
    <property type="entry name" value="Tyr_Pase_AS"/>
</dbReference>
<comment type="subcellular location">
    <subcellularLocation>
        <location evidence="1">Cytoplasm</location>
    </subcellularLocation>
</comment>
<dbReference type="GO" id="GO:0005737">
    <property type="term" value="C:cytoplasm"/>
    <property type="evidence" value="ECO:0007669"/>
    <property type="project" value="UniProtKB-SubCell"/>
</dbReference>
<dbReference type="OrthoDB" id="6375174at2759"/>
<dbReference type="GO" id="GO:0052840">
    <property type="term" value="F:inositol diphosphate tetrakisphosphate diphosphatase activity"/>
    <property type="evidence" value="ECO:0007669"/>
    <property type="project" value="TreeGrafter"/>
</dbReference>
<evidence type="ECO:0008006" key="6">
    <source>
        <dbReference type="Google" id="ProtNLM"/>
    </source>
</evidence>